<sequence>EFELPRGKNLFVDLVERISKELNVTICWACGNTQMTDIWPWEGISLGPLELLRWKQKLLSMGIRKQEQWNLKEKIIGEECILRRGGEFNTPVGNMACKRYQVIKNAATRWVPKDPLKYWTIGKKPQGCI</sequence>
<gene>
    <name evidence="1" type="primary">Erv31</name>
    <name evidence="1" type="ORF">CERFAM_R14558</name>
</gene>
<accession>A0A851SLL5</accession>
<keyword evidence="2" id="KW-1185">Reference proteome</keyword>
<evidence type="ECO:0000313" key="1">
    <source>
        <dbReference type="EMBL" id="NXD03721.1"/>
    </source>
</evidence>
<feature type="non-terminal residue" evidence="1">
    <location>
        <position position="1"/>
    </location>
</feature>
<evidence type="ECO:0000313" key="2">
    <source>
        <dbReference type="Proteomes" id="UP000611277"/>
    </source>
</evidence>
<dbReference type="AlphaFoldDB" id="A0A851SLL5"/>
<dbReference type="EMBL" id="WBNC01016571">
    <property type="protein sequence ID" value="NXD03721.1"/>
    <property type="molecule type" value="Genomic_DNA"/>
</dbReference>
<reference evidence="1" key="1">
    <citation type="submission" date="2019-09" db="EMBL/GenBank/DDBJ databases">
        <title>Bird 10,000 Genomes (B10K) Project - Family phase.</title>
        <authorList>
            <person name="Zhang G."/>
        </authorList>
    </citation>
    <scope>NUCLEOTIDE SEQUENCE</scope>
    <source>
        <strain evidence="1">OUT-0039</strain>
        <tissue evidence="1">Muscle</tissue>
    </source>
</reference>
<organism evidence="1 2">
    <name type="scientific">Certhia familiaris</name>
    <name type="common">Eurasian treecreeper</name>
    <dbReference type="NCBI Taxonomy" id="73333"/>
    <lineage>
        <taxon>Eukaryota</taxon>
        <taxon>Metazoa</taxon>
        <taxon>Chordata</taxon>
        <taxon>Craniata</taxon>
        <taxon>Vertebrata</taxon>
        <taxon>Euteleostomi</taxon>
        <taxon>Archelosauria</taxon>
        <taxon>Archosauria</taxon>
        <taxon>Dinosauria</taxon>
        <taxon>Saurischia</taxon>
        <taxon>Theropoda</taxon>
        <taxon>Coelurosauria</taxon>
        <taxon>Aves</taxon>
        <taxon>Neognathae</taxon>
        <taxon>Neoaves</taxon>
        <taxon>Telluraves</taxon>
        <taxon>Australaves</taxon>
        <taxon>Passeriformes</taxon>
        <taxon>Certhiidae</taxon>
        <taxon>Certhiinae</taxon>
        <taxon>Certhia</taxon>
    </lineage>
</organism>
<feature type="non-terminal residue" evidence="1">
    <location>
        <position position="129"/>
    </location>
</feature>
<dbReference type="Proteomes" id="UP000611277">
    <property type="component" value="Unassembled WGS sequence"/>
</dbReference>
<comment type="caution">
    <text evidence="1">The sequence shown here is derived from an EMBL/GenBank/DDBJ whole genome shotgun (WGS) entry which is preliminary data.</text>
</comment>
<name>A0A851SLL5_CERFA</name>
<protein>
    <submittedName>
        <fullName evidence="1">ENR1 protein</fullName>
    </submittedName>
</protein>
<proteinExistence type="predicted"/>